<dbReference type="Proteomes" id="UP000183028">
    <property type="component" value="Unassembled WGS sequence"/>
</dbReference>
<dbReference type="InterPro" id="IPR046088">
    <property type="entry name" value="DUF6106"/>
</dbReference>
<evidence type="ECO:0000313" key="3">
    <source>
        <dbReference type="Proteomes" id="UP000183028"/>
    </source>
</evidence>
<proteinExistence type="predicted"/>
<sequence>MNSVYVEYSFKKDVAFRSRVFFAFLVAVCVLLGFYSLFVTILVPVFIAAIALTYFYKRSLKCEYEYILLDDDLAIDRIINKAKRKKAGRYDLSKIIDFSSVDEDFYKRYQDKHVKSKKYFSRLNEDDIYALVFNNGNNYECLYIQADEALKQAIASRHPHNLHL</sequence>
<name>A0A1H6Y7G8_9FIRM</name>
<reference evidence="3" key="1">
    <citation type="submission" date="2016-10" db="EMBL/GenBank/DDBJ databases">
        <authorList>
            <person name="Varghese N."/>
        </authorList>
    </citation>
    <scope>NUCLEOTIDE SEQUENCE [LARGE SCALE GENOMIC DNA]</scope>
    <source>
        <strain evidence="3">DSM 20406</strain>
    </source>
</reference>
<feature type="transmembrane region" description="Helical" evidence="1">
    <location>
        <begin position="20"/>
        <end position="52"/>
    </location>
</feature>
<keyword evidence="1" id="KW-0472">Membrane</keyword>
<keyword evidence="1" id="KW-1133">Transmembrane helix</keyword>
<accession>A0A1H6Y7G8</accession>
<protein>
    <submittedName>
        <fullName evidence="2">Uncharacterized protein</fullName>
    </submittedName>
</protein>
<dbReference type="eggNOG" id="ENOG50332G5">
    <property type="taxonomic scope" value="Bacteria"/>
</dbReference>
<dbReference type="OrthoDB" id="1655550at2"/>
<gene>
    <name evidence="2" type="ORF">SAMN04487834_11231</name>
</gene>
<keyword evidence="3" id="KW-1185">Reference proteome</keyword>
<dbReference type="STRING" id="322505.SAMN04487836_11123"/>
<organism evidence="2 3">
    <name type="scientific">Sharpea azabuensis</name>
    <dbReference type="NCBI Taxonomy" id="322505"/>
    <lineage>
        <taxon>Bacteria</taxon>
        <taxon>Bacillati</taxon>
        <taxon>Bacillota</taxon>
        <taxon>Erysipelotrichia</taxon>
        <taxon>Erysipelotrichales</taxon>
        <taxon>Coprobacillaceae</taxon>
        <taxon>Sharpea</taxon>
    </lineage>
</organism>
<dbReference type="EMBL" id="FNYK01000123">
    <property type="protein sequence ID" value="SEJ35834.1"/>
    <property type="molecule type" value="Genomic_DNA"/>
</dbReference>
<dbReference type="AlphaFoldDB" id="A0A1H6Y7G8"/>
<keyword evidence="1" id="KW-0812">Transmembrane</keyword>
<evidence type="ECO:0000256" key="1">
    <source>
        <dbReference type="SAM" id="Phobius"/>
    </source>
</evidence>
<dbReference type="RefSeq" id="WP_074732914.1">
    <property type="nucleotide sequence ID" value="NZ_FNYK01000123.1"/>
</dbReference>
<dbReference type="Pfam" id="PF19601">
    <property type="entry name" value="DUF6106"/>
    <property type="match status" value="1"/>
</dbReference>
<evidence type="ECO:0000313" key="2">
    <source>
        <dbReference type="EMBL" id="SEJ35834.1"/>
    </source>
</evidence>